<evidence type="ECO:0000313" key="3">
    <source>
        <dbReference type="Proteomes" id="UP001176961"/>
    </source>
</evidence>
<dbReference type="Proteomes" id="UP001176961">
    <property type="component" value="Unassembled WGS sequence"/>
</dbReference>
<name>A0AA36H7A5_CYLNA</name>
<accession>A0AA36H7A5</accession>
<dbReference type="EMBL" id="CATQJL010000316">
    <property type="protein sequence ID" value="CAJ0604964.1"/>
    <property type="molecule type" value="Genomic_DNA"/>
</dbReference>
<keyword evidence="3" id="KW-1185">Reference proteome</keyword>
<feature type="compositionally biased region" description="Basic and acidic residues" evidence="1">
    <location>
        <begin position="75"/>
        <end position="87"/>
    </location>
</feature>
<feature type="region of interest" description="Disordered" evidence="1">
    <location>
        <begin position="65"/>
        <end position="87"/>
    </location>
</feature>
<dbReference type="AlphaFoldDB" id="A0AA36H7A5"/>
<organism evidence="2 3">
    <name type="scientific">Cylicocyclus nassatus</name>
    <name type="common">Nematode worm</name>
    <dbReference type="NCBI Taxonomy" id="53992"/>
    <lineage>
        <taxon>Eukaryota</taxon>
        <taxon>Metazoa</taxon>
        <taxon>Ecdysozoa</taxon>
        <taxon>Nematoda</taxon>
        <taxon>Chromadorea</taxon>
        <taxon>Rhabditida</taxon>
        <taxon>Rhabditina</taxon>
        <taxon>Rhabditomorpha</taxon>
        <taxon>Strongyloidea</taxon>
        <taxon>Strongylidae</taxon>
        <taxon>Cylicocyclus</taxon>
    </lineage>
</organism>
<proteinExistence type="predicted"/>
<reference evidence="2" key="1">
    <citation type="submission" date="2023-07" db="EMBL/GenBank/DDBJ databases">
        <authorList>
            <consortium name="CYATHOMIX"/>
        </authorList>
    </citation>
    <scope>NUCLEOTIDE SEQUENCE</scope>
    <source>
        <strain evidence="2">N/A</strain>
    </source>
</reference>
<evidence type="ECO:0000313" key="2">
    <source>
        <dbReference type="EMBL" id="CAJ0604964.1"/>
    </source>
</evidence>
<protein>
    <submittedName>
        <fullName evidence="2">Uncharacterized protein</fullName>
    </submittedName>
</protein>
<comment type="caution">
    <text evidence="2">The sequence shown here is derived from an EMBL/GenBank/DDBJ whole genome shotgun (WGS) entry which is preliminary data.</text>
</comment>
<evidence type="ECO:0000256" key="1">
    <source>
        <dbReference type="SAM" id="MobiDB-lite"/>
    </source>
</evidence>
<gene>
    <name evidence="2" type="ORF">CYNAS_LOCUS16947</name>
</gene>
<sequence length="87" mass="9470">MEAEKINMMEFSHKGALVMQDVKGEVKHALDDVKSGEIVRVQYDTGQNEIVTIGSDVDIIKDITGTGTEGAVAENSDKKTKTKSTKE</sequence>